<dbReference type="OrthoDB" id="2937371at2759"/>
<evidence type="ECO:0000313" key="2">
    <source>
        <dbReference type="Proteomes" id="UP000217790"/>
    </source>
</evidence>
<gene>
    <name evidence="1" type="ORF">ARMGADRAFT_1040484</name>
</gene>
<dbReference type="Proteomes" id="UP000217790">
    <property type="component" value="Unassembled WGS sequence"/>
</dbReference>
<organism evidence="1 2">
    <name type="scientific">Armillaria gallica</name>
    <name type="common">Bulbous honey fungus</name>
    <name type="synonym">Armillaria bulbosa</name>
    <dbReference type="NCBI Taxonomy" id="47427"/>
    <lineage>
        <taxon>Eukaryota</taxon>
        <taxon>Fungi</taxon>
        <taxon>Dikarya</taxon>
        <taxon>Basidiomycota</taxon>
        <taxon>Agaricomycotina</taxon>
        <taxon>Agaricomycetes</taxon>
        <taxon>Agaricomycetidae</taxon>
        <taxon>Agaricales</taxon>
        <taxon>Marasmiineae</taxon>
        <taxon>Physalacriaceae</taxon>
        <taxon>Armillaria</taxon>
    </lineage>
</organism>
<sequence length="145" mass="15897">MHIVRHVRAVSPAVPYWDLVSVTTPPPPPLRHILRSHSSGVTTLFIFLDNDQIHSEDGSGLVVSTSMRILRPISAHSDGLLGVQEWGANIITYGAFGLIGSTIYAKGCRQGRDNRLPIEELPGIGGSAALNRQFPYSGTRWMWIP</sequence>
<dbReference type="EMBL" id="KZ293758">
    <property type="protein sequence ID" value="PBK79839.1"/>
    <property type="molecule type" value="Genomic_DNA"/>
</dbReference>
<reference evidence="2" key="1">
    <citation type="journal article" date="2017" name="Nat. Ecol. Evol.">
        <title>Genome expansion and lineage-specific genetic innovations in the forest pathogenic fungi Armillaria.</title>
        <authorList>
            <person name="Sipos G."/>
            <person name="Prasanna A.N."/>
            <person name="Walter M.C."/>
            <person name="O'Connor E."/>
            <person name="Balint B."/>
            <person name="Krizsan K."/>
            <person name="Kiss B."/>
            <person name="Hess J."/>
            <person name="Varga T."/>
            <person name="Slot J."/>
            <person name="Riley R."/>
            <person name="Boka B."/>
            <person name="Rigling D."/>
            <person name="Barry K."/>
            <person name="Lee J."/>
            <person name="Mihaltcheva S."/>
            <person name="LaButti K."/>
            <person name="Lipzen A."/>
            <person name="Waldron R."/>
            <person name="Moloney N.M."/>
            <person name="Sperisen C."/>
            <person name="Kredics L."/>
            <person name="Vagvoelgyi C."/>
            <person name="Patrignani A."/>
            <person name="Fitzpatrick D."/>
            <person name="Nagy I."/>
            <person name="Doyle S."/>
            <person name="Anderson J.B."/>
            <person name="Grigoriev I.V."/>
            <person name="Gueldener U."/>
            <person name="Muensterkoetter M."/>
            <person name="Nagy L.G."/>
        </authorList>
    </citation>
    <scope>NUCLEOTIDE SEQUENCE [LARGE SCALE GENOMIC DNA]</scope>
    <source>
        <strain evidence="2">Ar21-2</strain>
    </source>
</reference>
<dbReference type="AlphaFoldDB" id="A0A2H3C9T5"/>
<proteinExistence type="predicted"/>
<keyword evidence="2" id="KW-1185">Reference proteome</keyword>
<protein>
    <submittedName>
        <fullName evidence="1">Uncharacterized protein</fullName>
    </submittedName>
</protein>
<name>A0A2H3C9T5_ARMGA</name>
<dbReference type="OMA" id="TRWMWIP"/>
<accession>A0A2H3C9T5</accession>
<evidence type="ECO:0000313" key="1">
    <source>
        <dbReference type="EMBL" id="PBK79839.1"/>
    </source>
</evidence>
<dbReference type="STRING" id="47427.A0A2H3C9T5"/>
<dbReference type="InParanoid" id="A0A2H3C9T5"/>